<dbReference type="RefSeq" id="WP_213215573.1">
    <property type="nucleotide sequence ID" value="NZ_QTKU01000001.1"/>
</dbReference>
<dbReference type="CDD" id="cd07402">
    <property type="entry name" value="MPP_GpdQ"/>
    <property type="match status" value="1"/>
</dbReference>
<dbReference type="GO" id="GO:0004112">
    <property type="term" value="F:cyclic-nucleotide phosphodiesterase activity"/>
    <property type="evidence" value="ECO:0007669"/>
    <property type="project" value="InterPro"/>
</dbReference>
<dbReference type="Pfam" id="PF00149">
    <property type="entry name" value="Metallophos"/>
    <property type="match status" value="1"/>
</dbReference>
<evidence type="ECO:0000256" key="3">
    <source>
        <dbReference type="ARBA" id="ARBA00023004"/>
    </source>
</evidence>
<dbReference type="InterPro" id="IPR026575">
    <property type="entry name" value="GpdQ/CpdA-like"/>
</dbReference>
<keyword evidence="2" id="KW-0378">Hydrolase</keyword>
<dbReference type="PANTHER" id="PTHR42988">
    <property type="entry name" value="PHOSPHOHYDROLASE"/>
    <property type="match status" value="1"/>
</dbReference>
<evidence type="ECO:0000256" key="2">
    <source>
        <dbReference type="ARBA" id="ARBA00022801"/>
    </source>
</evidence>
<dbReference type="InterPro" id="IPR004843">
    <property type="entry name" value="Calcineurin-like_PHP"/>
</dbReference>
<evidence type="ECO:0000256" key="4">
    <source>
        <dbReference type="ARBA" id="ARBA00025742"/>
    </source>
</evidence>
<dbReference type="SUPFAM" id="SSF56300">
    <property type="entry name" value="Metallo-dependent phosphatases"/>
    <property type="match status" value="1"/>
</dbReference>
<evidence type="ECO:0000313" key="6">
    <source>
        <dbReference type="EMBL" id="MBS8260066.1"/>
    </source>
</evidence>
<dbReference type="EMBL" id="QTKU01000001">
    <property type="protein sequence ID" value="MBS8260066.1"/>
    <property type="molecule type" value="Genomic_DNA"/>
</dbReference>
<proteinExistence type="inferred from homology"/>
<dbReference type="Gene3D" id="3.30.750.180">
    <property type="entry name" value="GpdQ, beta-strand dimerisation domain"/>
    <property type="match status" value="1"/>
</dbReference>
<sequence>MTKILQITDTHIVPEGQLAYEQVDTSTALAKTVATINRIVDQLGPIDLVLVTGDLTEHGSAEEYALFRQLMNPLKVPYQAVPGNHDKRNAMRAAFSDTDWMPRAGDLNWHLDLEQFSVLGLDSLVEDKAHGALTDETISCVSTHLDRLNGQPVLIGFHHPPFEVGIAPMDAQNLRETEAFRQVISGYRGEIRLACGHLHRSIIGSFAGNICQVCPGTSHAVTLDQRENADNSLTMEPGAFMLHEWREDRFLSHWLPVGDFEGPYPFLGVS</sequence>
<organism evidence="6 7">
    <name type="scientific">Roseibium polysiphoniae</name>
    <dbReference type="NCBI Taxonomy" id="2571221"/>
    <lineage>
        <taxon>Bacteria</taxon>
        <taxon>Pseudomonadati</taxon>
        <taxon>Pseudomonadota</taxon>
        <taxon>Alphaproteobacteria</taxon>
        <taxon>Hyphomicrobiales</taxon>
        <taxon>Stappiaceae</taxon>
        <taxon>Roseibium</taxon>
    </lineage>
</organism>
<dbReference type="InterPro" id="IPR042281">
    <property type="entry name" value="GpdQ_beta-strand"/>
</dbReference>
<name>A0A944CB28_9HYPH</name>
<dbReference type="AlphaFoldDB" id="A0A944CB28"/>
<dbReference type="Gene3D" id="3.60.21.40">
    <property type="entry name" value="GpdQ, catalytic alpha/beta sandwich domain"/>
    <property type="match status" value="1"/>
</dbReference>
<comment type="similarity">
    <text evidence="4">Belongs to the cyclic nucleotide phosphodiesterase class-III family.</text>
</comment>
<evidence type="ECO:0000313" key="7">
    <source>
        <dbReference type="Proteomes" id="UP000705379"/>
    </source>
</evidence>
<gene>
    <name evidence="6" type="ORF">DYI23_07545</name>
</gene>
<keyword evidence="1" id="KW-0479">Metal-binding</keyword>
<evidence type="ECO:0000259" key="5">
    <source>
        <dbReference type="Pfam" id="PF00149"/>
    </source>
</evidence>
<keyword evidence="3" id="KW-0408">Iron</keyword>
<dbReference type="Proteomes" id="UP000705379">
    <property type="component" value="Unassembled WGS sequence"/>
</dbReference>
<dbReference type="InterPro" id="IPR029052">
    <property type="entry name" value="Metallo-depent_PP-like"/>
</dbReference>
<accession>A0A944CB28</accession>
<protein>
    <submittedName>
        <fullName evidence="6">Phosphodiesterase</fullName>
    </submittedName>
</protein>
<reference evidence="6" key="1">
    <citation type="submission" date="2018-08" db="EMBL/GenBank/DDBJ databases">
        <authorList>
            <person name="Jin W."/>
            <person name="Wang H."/>
            <person name="Yang Y."/>
            <person name="Li M."/>
            <person name="Liu J."/>
        </authorList>
    </citation>
    <scope>NUCLEOTIDE SEQUENCE</scope>
    <source>
        <strain evidence="6">AESS21</strain>
    </source>
</reference>
<dbReference type="InterPro" id="IPR050884">
    <property type="entry name" value="CNP_phosphodiesterase-III"/>
</dbReference>
<dbReference type="InterPro" id="IPR042283">
    <property type="entry name" value="GpdQ_catalytic"/>
</dbReference>
<comment type="caution">
    <text evidence="6">The sequence shown here is derived from an EMBL/GenBank/DDBJ whole genome shotgun (WGS) entry which is preliminary data.</text>
</comment>
<dbReference type="GO" id="GO:0046872">
    <property type="term" value="F:metal ion binding"/>
    <property type="evidence" value="ECO:0007669"/>
    <property type="project" value="UniProtKB-KW"/>
</dbReference>
<dbReference type="PANTHER" id="PTHR42988:SF2">
    <property type="entry name" value="CYCLIC NUCLEOTIDE PHOSPHODIESTERASE CBUA0032-RELATED"/>
    <property type="match status" value="1"/>
</dbReference>
<evidence type="ECO:0000256" key="1">
    <source>
        <dbReference type="ARBA" id="ARBA00022723"/>
    </source>
</evidence>
<feature type="domain" description="Calcineurin-like phosphoesterase" evidence="5">
    <location>
        <begin position="3"/>
        <end position="200"/>
    </location>
</feature>
<reference evidence="6" key="2">
    <citation type="journal article" date="2021" name="Microorganisms">
        <title>Bacterial Dimethylsulfoniopropionate Biosynthesis in the East China Sea.</title>
        <authorList>
            <person name="Liu J."/>
            <person name="Zhang Y."/>
            <person name="Liu J."/>
            <person name="Zhong H."/>
            <person name="Williams B.T."/>
            <person name="Zheng Y."/>
            <person name="Curson A.R.J."/>
            <person name="Sun C."/>
            <person name="Sun H."/>
            <person name="Song D."/>
            <person name="Wagner Mackenzie B."/>
            <person name="Bermejo Martinez A."/>
            <person name="Todd J.D."/>
            <person name="Zhang X.H."/>
        </authorList>
    </citation>
    <scope>NUCLEOTIDE SEQUENCE</scope>
    <source>
        <strain evidence="6">AESS21</strain>
    </source>
</reference>